<gene>
    <name evidence="3" type="ORF">AVDCRST_MAG85-3997</name>
</gene>
<dbReference type="SMART" id="SM00421">
    <property type="entry name" value="HTH_LUXR"/>
    <property type="match status" value="1"/>
</dbReference>
<dbReference type="PANTHER" id="PTHR33525:SF3">
    <property type="entry name" value="RIBONUCLEASE Y"/>
    <property type="match status" value="1"/>
</dbReference>
<dbReference type="PROSITE" id="PS51833">
    <property type="entry name" value="HDOD"/>
    <property type="match status" value="1"/>
</dbReference>
<dbReference type="InterPro" id="IPR013976">
    <property type="entry name" value="HDOD"/>
</dbReference>
<dbReference type="PROSITE" id="PS50043">
    <property type="entry name" value="HTH_LUXR_2"/>
    <property type="match status" value="1"/>
</dbReference>
<dbReference type="InterPro" id="IPR036388">
    <property type="entry name" value="WH-like_DNA-bd_sf"/>
</dbReference>
<name>A0A6J4TX34_9ACTN</name>
<dbReference type="SUPFAM" id="SSF109604">
    <property type="entry name" value="HD-domain/PDEase-like"/>
    <property type="match status" value="1"/>
</dbReference>
<feature type="domain" description="HTH luxR-type" evidence="1">
    <location>
        <begin position="259"/>
        <end position="324"/>
    </location>
</feature>
<dbReference type="InterPro" id="IPR016032">
    <property type="entry name" value="Sig_transdc_resp-reg_C-effctor"/>
</dbReference>
<proteinExistence type="predicted"/>
<evidence type="ECO:0000313" key="3">
    <source>
        <dbReference type="EMBL" id="CAA9534795.1"/>
    </source>
</evidence>
<evidence type="ECO:0008006" key="4">
    <source>
        <dbReference type="Google" id="ProtNLM"/>
    </source>
</evidence>
<evidence type="ECO:0000259" key="2">
    <source>
        <dbReference type="PROSITE" id="PS51833"/>
    </source>
</evidence>
<reference evidence="3" key="1">
    <citation type="submission" date="2020-02" db="EMBL/GenBank/DDBJ databases">
        <authorList>
            <person name="Meier V. D."/>
        </authorList>
    </citation>
    <scope>NUCLEOTIDE SEQUENCE</scope>
    <source>
        <strain evidence="3">AVDCRST_MAG85</strain>
    </source>
</reference>
<feature type="domain" description="HDOD" evidence="2">
    <location>
        <begin position="14"/>
        <end position="200"/>
    </location>
</feature>
<dbReference type="Gene3D" id="1.10.3210.10">
    <property type="entry name" value="Hypothetical protein af1432"/>
    <property type="match status" value="1"/>
</dbReference>
<dbReference type="Pfam" id="PF00196">
    <property type="entry name" value="GerE"/>
    <property type="match status" value="1"/>
</dbReference>
<dbReference type="PANTHER" id="PTHR33525">
    <property type="match status" value="1"/>
</dbReference>
<organism evidence="3">
    <name type="scientific">uncultured Solirubrobacteraceae bacterium</name>
    <dbReference type="NCBI Taxonomy" id="1162706"/>
    <lineage>
        <taxon>Bacteria</taxon>
        <taxon>Bacillati</taxon>
        <taxon>Actinomycetota</taxon>
        <taxon>Thermoleophilia</taxon>
        <taxon>Solirubrobacterales</taxon>
        <taxon>Solirubrobacteraceae</taxon>
        <taxon>environmental samples</taxon>
    </lineage>
</organism>
<dbReference type="AlphaFoldDB" id="A0A6J4TX34"/>
<evidence type="ECO:0000259" key="1">
    <source>
        <dbReference type="PROSITE" id="PS50043"/>
    </source>
</evidence>
<protein>
    <recommendedName>
        <fullName evidence="4">HDOD domain-containing protein</fullName>
    </recommendedName>
</protein>
<dbReference type="Gene3D" id="1.10.10.10">
    <property type="entry name" value="Winged helix-like DNA-binding domain superfamily/Winged helix DNA-binding domain"/>
    <property type="match status" value="1"/>
</dbReference>
<dbReference type="CDD" id="cd06170">
    <property type="entry name" value="LuxR_C_like"/>
    <property type="match status" value="1"/>
</dbReference>
<dbReference type="InterPro" id="IPR000792">
    <property type="entry name" value="Tscrpt_reg_LuxR_C"/>
</dbReference>
<dbReference type="PRINTS" id="PR00038">
    <property type="entry name" value="HTHLUXR"/>
</dbReference>
<dbReference type="EMBL" id="CADCVT010000453">
    <property type="protein sequence ID" value="CAA9534795.1"/>
    <property type="molecule type" value="Genomic_DNA"/>
</dbReference>
<sequence>PPSRLPDAVARVRLPALTESRERLVRMLGEDPPKLGRMADLVETDPGLAAALLAAVRGTASVPAALEKLGAEAIGKVIAETPTFDFFQQATGARLPPERFRLHAVAAQRAARRLAAAAEHPAIDEIAVAALLHDVGRLVLADAHEGYPRDVLEGTRTPEERVRAERRILGYDHATVGGAVLERWGLPDRVVGWVTGHHDPEVGPEAAIVRLADMLAHYGAGAPVDPRALLQAAAELSLSPTDLRAAMFDLNAPAVGRPERAEPSPLTERERDALRGLASGKALQDIADERGSSVSTVRTHLHNAYKKVGAADRAQAVLIATEKGWI</sequence>
<dbReference type="SUPFAM" id="SSF46894">
    <property type="entry name" value="C-terminal effector domain of the bipartite response regulators"/>
    <property type="match status" value="1"/>
</dbReference>
<dbReference type="Pfam" id="PF08668">
    <property type="entry name" value="HDOD"/>
    <property type="match status" value="1"/>
</dbReference>
<feature type="non-terminal residue" evidence="3">
    <location>
        <position position="1"/>
    </location>
</feature>
<dbReference type="GO" id="GO:0003677">
    <property type="term" value="F:DNA binding"/>
    <property type="evidence" value="ECO:0007669"/>
    <property type="project" value="InterPro"/>
</dbReference>
<dbReference type="GO" id="GO:0006355">
    <property type="term" value="P:regulation of DNA-templated transcription"/>
    <property type="evidence" value="ECO:0007669"/>
    <property type="project" value="InterPro"/>
</dbReference>
<dbReference type="InterPro" id="IPR052340">
    <property type="entry name" value="RNase_Y/CdgJ"/>
</dbReference>
<accession>A0A6J4TX34</accession>